<evidence type="ECO:0000313" key="5">
    <source>
        <dbReference type="EMBL" id="BBO91411.1"/>
    </source>
</evidence>
<protein>
    <recommendedName>
        <fullName evidence="10">ISNCY family transposase</fullName>
    </recommendedName>
</protein>
<evidence type="ECO:0000313" key="6">
    <source>
        <dbReference type="EMBL" id="BBO91586.1"/>
    </source>
</evidence>
<dbReference type="EMBL" id="AP021879">
    <property type="protein sequence ID" value="BBO91586.1"/>
    <property type="molecule type" value="Genomic_DNA"/>
</dbReference>
<dbReference type="EMBL" id="AP021879">
    <property type="protein sequence ID" value="BBO93088.1"/>
    <property type="molecule type" value="Genomic_DNA"/>
</dbReference>
<accession>A0A5K8A3R8</accession>
<evidence type="ECO:0000313" key="1">
    <source>
        <dbReference type="EMBL" id="BBO87111.1"/>
    </source>
</evidence>
<dbReference type="EMBL" id="AP021879">
    <property type="protein sequence ID" value="BBO93475.1"/>
    <property type="molecule type" value="Genomic_DNA"/>
</dbReference>
<proteinExistence type="predicted"/>
<dbReference type="EMBL" id="AP021879">
    <property type="protein sequence ID" value="BBO87545.1"/>
    <property type="molecule type" value="Genomic_DNA"/>
</dbReference>
<dbReference type="EMBL" id="AP021879">
    <property type="protein sequence ID" value="BBO91411.1"/>
    <property type="molecule type" value="Genomic_DNA"/>
</dbReference>
<dbReference type="EMBL" id="AP021879">
    <property type="protein sequence ID" value="BBO91273.1"/>
    <property type="molecule type" value="Genomic_DNA"/>
</dbReference>
<evidence type="ECO:0000313" key="4">
    <source>
        <dbReference type="EMBL" id="BBO91273.1"/>
    </source>
</evidence>
<dbReference type="Proteomes" id="UP000422108">
    <property type="component" value="Chromosome"/>
</dbReference>
<dbReference type="EMBL" id="AP021879">
    <property type="protein sequence ID" value="BBO88406.1"/>
    <property type="molecule type" value="Genomic_DNA"/>
</dbReference>
<dbReference type="EMBL" id="AP021879">
    <property type="protein sequence ID" value="BBO87111.1"/>
    <property type="molecule type" value="Genomic_DNA"/>
</dbReference>
<sequence>MRLPEQEENRILLERKHAEFTFDKVIQFFRQTISAFPDRRIGTNTSYSIEDAALGAFSVFFTQSPSFLAFQSAMQQTKGKNNAQSLFGLTQIPCTNHIKSLMDEVHPSYVTPVFKYLFDGLEKSGHLDGFRSYDNNLLVAFDGTQYFASNTIHCDNCSRKHHKNGTVTYSHSVVTPVIVAPENNKVIALQPEFITPQDGHDKQDCENAAAKRWIDQYAAEYQPFGITVLGDDLYCKQPICKKLLDQELDFILVCKPDSHKTLYQWLDELDAMQTIETVVEKRWTGKTHEIDTYRFANKLPLRDSENAIDVNWCELTTTLPDGKIVYKNAFATNFEVSKSNVKQIVKDGRARWKVENENNNVLKNRGYNIEHNFGHGNKHLSSLLLTFNLLAFLFHTVLELMDEKYSLVRAELPTRKTFFDDVRALTRYMYFPSWEAMLTFMMRGLEIEYVDTS</sequence>
<dbReference type="RefSeq" id="WP_414736118.1">
    <property type="nucleotide sequence ID" value="NZ_AP021879.1"/>
</dbReference>
<evidence type="ECO:0000313" key="8">
    <source>
        <dbReference type="EMBL" id="BBO93475.1"/>
    </source>
</evidence>
<evidence type="ECO:0000313" key="2">
    <source>
        <dbReference type="EMBL" id="BBO87545.1"/>
    </source>
</evidence>
<evidence type="ECO:0000313" key="9">
    <source>
        <dbReference type="Proteomes" id="UP000422108"/>
    </source>
</evidence>
<evidence type="ECO:0008006" key="10">
    <source>
        <dbReference type="Google" id="ProtNLM"/>
    </source>
</evidence>
<gene>
    <name evidence="1" type="ORF">DSCOOX_02910</name>
    <name evidence="2" type="ORF">DSCOOX_07250</name>
    <name evidence="3" type="ORF">DSCOOX_15860</name>
    <name evidence="4" type="ORF">DSCOOX_44530</name>
    <name evidence="5" type="ORF">DSCOOX_45910</name>
    <name evidence="6" type="ORF">DSCOOX_47660</name>
    <name evidence="7" type="ORF">DSCOOX_62680</name>
    <name evidence="8" type="ORF">DSCOOX_66550</name>
</gene>
<evidence type="ECO:0000313" key="3">
    <source>
        <dbReference type="EMBL" id="BBO88406.1"/>
    </source>
</evidence>
<organism evidence="1 9">
    <name type="scientific">Desulfosarcina ovata subsp. ovata</name>
    <dbReference type="NCBI Taxonomy" id="2752305"/>
    <lineage>
        <taxon>Bacteria</taxon>
        <taxon>Pseudomonadati</taxon>
        <taxon>Thermodesulfobacteriota</taxon>
        <taxon>Desulfobacteria</taxon>
        <taxon>Desulfobacterales</taxon>
        <taxon>Desulfosarcinaceae</taxon>
        <taxon>Desulfosarcina</taxon>
    </lineage>
</organism>
<name>A0A5K8A3R8_9BACT</name>
<reference evidence="1 9" key="1">
    <citation type="submission" date="2019-11" db="EMBL/GenBank/DDBJ databases">
        <title>Comparative genomics of hydrocarbon-degrading Desulfosarcina strains.</title>
        <authorList>
            <person name="Watanabe M."/>
            <person name="Kojima H."/>
            <person name="Fukui M."/>
        </authorList>
    </citation>
    <scope>NUCLEOTIDE SEQUENCE [LARGE SCALE GENOMIC DNA]</scope>
    <source>
        <strain evidence="9">oXyS1</strain>
        <strain evidence="1">OXyS1</strain>
    </source>
</reference>
<keyword evidence="9" id="KW-1185">Reference proteome</keyword>
<evidence type="ECO:0000313" key="7">
    <source>
        <dbReference type="EMBL" id="BBO93088.1"/>
    </source>
</evidence>
<dbReference type="AlphaFoldDB" id="A0A5K8A3R8"/>